<name>A0ABT6N6X2_9SPHN</name>
<protein>
    <submittedName>
        <fullName evidence="1">Alpha/beta hydrolase</fullName>
        <ecNumber evidence="1">3.-.-.-</ecNumber>
    </submittedName>
</protein>
<organism evidence="1 2">
    <name type="scientific">Sphingomonas oryzagri</name>
    <dbReference type="NCBI Taxonomy" id="3042314"/>
    <lineage>
        <taxon>Bacteria</taxon>
        <taxon>Pseudomonadati</taxon>
        <taxon>Pseudomonadota</taxon>
        <taxon>Alphaproteobacteria</taxon>
        <taxon>Sphingomonadales</taxon>
        <taxon>Sphingomonadaceae</taxon>
        <taxon>Sphingomonas</taxon>
    </lineage>
</organism>
<proteinExistence type="predicted"/>
<comment type="caution">
    <text evidence="1">The sequence shown here is derived from an EMBL/GenBank/DDBJ whole genome shotgun (WGS) entry which is preliminary data.</text>
</comment>
<dbReference type="InterPro" id="IPR029058">
    <property type="entry name" value="AB_hydrolase_fold"/>
</dbReference>
<dbReference type="SUPFAM" id="SSF53474">
    <property type="entry name" value="alpha/beta-Hydrolases"/>
    <property type="match status" value="1"/>
</dbReference>
<reference evidence="1" key="1">
    <citation type="submission" date="2023-04" db="EMBL/GenBank/DDBJ databases">
        <title>Sphingomonas sp. MAHUQ-71 isolated from rice field.</title>
        <authorList>
            <person name="Huq M.A."/>
        </authorList>
    </citation>
    <scope>NUCLEOTIDE SEQUENCE</scope>
    <source>
        <strain evidence="1">MAHUQ-71</strain>
    </source>
</reference>
<dbReference type="Gene3D" id="3.40.50.1820">
    <property type="entry name" value="alpha/beta hydrolase"/>
    <property type="match status" value="1"/>
</dbReference>
<dbReference type="RefSeq" id="WP_281046211.1">
    <property type="nucleotide sequence ID" value="NZ_JARYGZ010000004.1"/>
</dbReference>
<keyword evidence="2" id="KW-1185">Reference proteome</keyword>
<dbReference type="Proteomes" id="UP001160625">
    <property type="component" value="Unassembled WGS sequence"/>
</dbReference>
<dbReference type="EC" id="3.-.-.-" evidence="1"/>
<accession>A0ABT6N6X2</accession>
<gene>
    <name evidence="1" type="ORF">QGN17_19200</name>
</gene>
<sequence>MADAPVELIIPGLFDSGPDHWQSHWVATRPRAVRVELGRWHEPSRDLWVAHLDRAIGRQRGPVVLVAHSLGCLAVAWWARDASTARLSKVRAALLVAPPDVDRADTHPLLQPFAPAPSVALPFPSLLVASRDDRYADFASLARLADMWGADLADVGSLGHINAESDLGDWPQGQGLLDRLITGHDTAPIVPSAAPFPHPVIKGRHRP</sequence>
<dbReference type="GO" id="GO:0016787">
    <property type="term" value="F:hydrolase activity"/>
    <property type="evidence" value="ECO:0007669"/>
    <property type="project" value="UniProtKB-KW"/>
</dbReference>
<dbReference type="InterPro" id="IPR010662">
    <property type="entry name" value="RBBP9/YdeN"/>
</dbReference>
<keyword evidence="1" id="KW-0378">Hydrolase</keyword>
<dbReference type="EMBL" id="JARYGZ010000004">
    <property type="protein sequence ID" value="MDH7640869.1"/>
    <property type="molecule type" value="Genomic_DNA"/>
</dbReference>
<evidence type="ECO:0000313" key="1">
    <source>
        <dbReference type="EMBL" id="MDH7640869.1"/>
    </source>
</evidence>
<dbReference type="Pfam" id="PF06821">
    <property type="entry name" value="Ser_hydrolase"/>
    <property type="match status" value="1"/>
</dbReference>
<evidence type="ECO:0000313" key="2">
    <source>
        <dbReference type="Proteomes" id="UP001160625"/>
    </source>
</evidence>